<feature type="transmembrane region" description="Helical" evidence="7">
    <location>
        <begin position="20"/>
        <end position="41"/>
    </location>
</feature>
<dbReference type="EMBL" id="LSSM01001399">
    <property type="protein sequence ID" value="OMJ26710.1"/>
    <property type="molecule type" value="Genomic_DNA"/>
</dbReference>
<evidence type="ECO:0000256" key="2">
    <source>
        <dbReference type="ARBA" id="ARBA00022448"/>
    </source>
</evidence>
<feature type="transmembrane region" description="Helical" evidence="7">
    <location>
        <begin position="278"/>
        <end position="299"/>
    </location>
</feature>
<gene>
    <name evidence="9" type="ORF">AYI69_g3879</name>
</gene>
<keyword evidence="2" id="KW-0813">Transport</keyword>
<comment type="subcellular location">
    <subcellularLocation>
        <location evidence="1">Membrane</location>
        <topology evidence="1">Multi-pass membrane protein</topology>
    </subcellularLocation>
</comment>
<feature type="domain" description="Cation/H+ exchanger transmembrane" evidence="8">
    <location>
        <begin position="41"/>
        <end position="420"/>
    </location>
</feature>
<sequence length="1148" mass="128535">MVLDNTRGIIEGMNPLEPSVYNPIALFLIQMCFIVCFSRVVNIVLKELYQPRVVSEILSGIILGPSVLGKIPSFGNTIFPSSSLTYLNLVSNLGLLLFLFIIGLELDVGVLKSQIKKSALISICGILVPFATGSLISLLLYHWFQNTGSFFVFLLFCGVSISITAFPVLARILNEYGMLNTTVGFATITAASVDDVTAWILLALVIALSSSSSGLTALWILIVGLVYVLFVFYVIQRYYIKYLNKQGFLNGRDPNPQIVFITFLMVFLSAWFTDILGIHAIFGAYIIGVIVPHNGGFAIKIAEKIEDLISIFFLPIYFALSGLNTNLGLLNSGRAWLAFVLTVFASFFGKILGCSLAAKYEKFTWRESLTIGVLMSCKGLVELIVLNIGLKAGVINESVFSILVLSALVTTFTTCPTLKWIYPSKYYKFVEKEPVDENSDINSEAETMLNSNISTSCFNESKLCTMLVVNRLQQLSSITTLVSLFSDYKEGKRDTSFREKSVMKDKLELFFLRLIKMTSRESSLMLTSKPENFEIHDPITNTLRAFSQILSISSYTKMAVCGSDGFSSKITEFSDKSKSNLIIIPALSKVANPTENNLEPFLGVSTDEYTVAYSKKSQIDTIIKVYKHSKSNVGVFVNRGFVSTTFKHEDLNFPAAICKSESQELISLENIRMSENDPSKKPESIPGMKNDMDLKNFFVKGLDLSLPIIFVPFFGGTDDICTLNTVINLFSGSRVNILVMYYMLSNSSPNDDLEIKNEDFCEQTPFIRGSSKEIAETKQNRIIQLKNYLKSKINRKSKNTSKISDIGQEEIEQESSENLHKYIKNTKEDIDFIQKLLGIDFNQLTSSKSKFADNFFNLPSVEGSKEIFMGLDFEKSFNTPTLKVNNFNVNNSARIVPANDSLKKSELDKLKRPNHHTLNKIKKEESEIYLSKQTISTENDTPNTARSDVLDYKNRPRIDTTESAISGAINSKIGKEPVNMKLNITNTVDIITTENPKNGKYLNSTDIKNDMSITCKRYKNVIFKVSKTNTPLHTSLSHSMFLRHCDLVCCGRNIGYFSDRATSKGQFHVEQLNNKHNIYYPNHDIELAKSEFLGSFRVKLEERSALGTYGERLHGLRCRASYLIIQSFVSDINLTPIPTNASNATTNE</sequence>
<comment type="caution">
    <text evidence="9">The sequence shown here is derived from an EMBL/GenBank/DDBJ whole genome shotgun (WGS) entry which is preliminary data.</text>
</comment>
<evidence type="ECO:0000256" key="6">
    <source>
        <dbReference type="ARBA" id="ARBA00023136"/>
    </source>
</evidence>
<dbReference type="PANTHER" id="PTHR32468:SF0">
    <property type="entry name" value="K(+)_H(+) ANTIPORTER 1"/>
    <property type="match status" value="1"/>
</dbReference>
<dbReference type="GO" id="GO:0015297">
    <property type="term" value="F:antiporter activity"/>
    <property type="evidence" value="ECO:0007669"/>
    <property type="project" value="InterPro"/>
</dbReference>
<feature type="transmembrane region" description="Helical" evidence="7">
    <location>
        <begin position="402"/>
        <end position="422"/>
    </location>
</feature>
<feature type="transmembrane region" description="Helical" evidence="7">
    <location>
        <begin position="86"/>
        <end position="106"/>
    </location>
</feature>
<dbReference type="InterPro" id="IPR038770">
    <property type="entry name" value="Na+/solute_symporter_sf"/>
</dbReference>
<feature type="transmembrane region" description="Helical" evidence="7">
    <location>
        <begin position="53"/>
        <end position="74"/>
    </location>
</feature>
<evidence type="ECO:0000256" key="7">
    <source>
        <dbReference type="SAM" id="Phobius"/>
    </source>
</evidence>
<accession>A0A1R1YIK3</accession>
<name>A0A1R1YIK3_9FUNG</name>
<feature type="transmembrane region" description="Helical" evidence="7">
    <location>
        <begin position="311"/>
        <end position="330"/>
    </location>
</feature>
<dbReference type="Proteomes" id="UP000187429">
    <property type="component" value="Unassembled WGS sequence"/>
</dbReference>
<keyword evidence="10" id="KW-1185">Reference proteome</keyword>
<dbReference type="AlphaFoldDB" id="A0A1R1YIK3"/>
<keyword evidence="6 7" id="KW-0472">Membrane</keyword>
<feature type="transmembrane region" description="Helical" evidence="7">
    <location>
        <begin position="118"/>
        <end position="144"/>
    </location>
</feature>
<dbReference type="GO" id="GO:0016020">
    <property type="term" value="C:membrane"/>
    <property type="evidence" value="ECO:0007669"/>
    <property type="project" value="UniProtKB-SubCell"/>
</dbReference>
<protein>
    <submittedName>
        <fullName evidence="9">K(+)/H(+) antiporter 1</fullName>
    </submittedName>
</protein>
<proteinExistence type="predicted"/>
<evidence type="ECO:0000259" key="8">
    <source>
        <dbReference type="Pfam" id="PF00999"/>
    </source>
</evidence>
<evidence type="ECO:0000256" key="3">
    <source>
        <dbReference type="ARBA" id="ARBA00022692"/>
    </source>
</evidence>
<feature type="transmembrane region" description="Helical" evidence="7">
    <location>
        <begin position="150"/>
        <end position="170"/>
    </location>
</feature>
<dbReference type="Gene3D" id="1.20.1530.20">
    <property type="match status" value="1"/>
</dbReference>
<feature type="transmembrane region" description="Helical" evidence="7">
    <location>
        <begin position="256"/>
        <end position="272"/>
    </location>
</feature>
<reference evidence="10" key="1">
    <citation type="submission" date="2017-01" db="EMBL/GenBank/DDBJ databases">
        <authorList>
            <person name="Wang Y."/>
            <person name="White M."/>
            <person name="Kvist S."/>
            <person name="Moncalvo J.-M."/>
        </authorList>
    </citation>
    <scope>NUCLEOTIDE SEQUENCE [LARGE SCALE GENOMIC DNA]</scope>
    <source>
        <strain evidence="10">ID-206-W2</strain>
    </source>
</reference>
<dbReference type="GO" id="GO:1902600">
    <property type="term" value="P:proton transmembrane transport"/>
    <property type="evidence" value="ECO:0007669"/>
    <property type="project" value="InterPro"/>
</dbReference>
<keyword evidence="3 7" id="KW-0812">Transmembrane</keyword>
<dbReference type="PANTHER" id="PTHR32468">
    <property type="entry name" value="CATION/H + ANTIPORTER"/>
    <property type="match status" value="1"/>
</dbReference>
<organism evidence="9 10">
    <name type="scientific">Smittium culicis</name>
    <dbReference type="NCBI Taxonomy" id="133412"/>
    <lineage>
        <taxon>Eukaryota</taxon>
        <taxon>Fungi</taxon>
        <taxon>Fungi incertae sedis</taxon>
        <taxon>Zoopagomycota</taxon>
        <taxon>Kickxellomycotina</taxon>
        <taxon>Harpellomycetes</taxon>
        <taxon>Harpellales</taxon>
        <taxon>Legeriomycetaceae</taxon>
        <taxon>Smittium</taxon>
    </lineage>
</organism>
<evidence type="ECO:0000256" key="1">
    <source>
        <dbReference type="ARBA" id="ARBA00004141"/>
    </source>
</evidence>
<evidence type="ECO:0000313" key="10">
    <source>
        <dbReference type="Proteomes" id="UP000187429"/>
    </source>
</evidence>
<feature type="transmembrane region" description="Helical" evidence="7">
    <location>
        <begin position="182"/>
        <end position="208"/>
    </location>
</feature>
<evidence type="ECO:0000313" key="9">
    <source>
        <dbReference type="EMBL" id="OMJ26710.1"/>
    </source>
</evidence>
<feature type="transmembrane region" description="Helical" evidence="7">
    <location>
        <begin position="336"/>
        <end position="357"/>
    </location>
</feature>
<evidence type="ECO:0000256" key="4">
    <source>
        <dbReference type="ARBA" id="ARBA00022989"/>
    </source>
</evidence>
<evidence type="ECO:0000256" key="5">
    <source>
        <dbReference type="ARBA" id="ARBA00023065"/>
    </source>
</evidence>
<keyword evidence="4 7" id="KW-1133">Transmembrane helix</keyword>
<dbReference type="InterPro" id="IPR050794">
    <property type="entry name" value="CPA2_transporter"/>
</dbReference>
<dbReference type="OrthoDB" id="2687058at2759"/>
<dbReference type="Pfam" id="PF00999">
    <property type="entry name" value="Na_H_Exchanger"/>
    <property type="match status" value="1"/>
</dbReference>
<dbReference type="InterPro" id="IPR006153">
    <property type="entry name" value="Cation/H_exchanger_TM"/>
</dbReference>
<keyword evidence="5" id="KW-0406">Ion transport</keyword>
<feature type="transmembrane region" description="Helical" evidence="7">
    <location>
        <begin position="214"/>
        <end position="235"/>
    </location>
</feature>